<proteinExistence type="predicted"/>
<dbReference type="AlphaFoldDB" id="A0A6N7BWJ8"/>
<sequence length="47" mass="5721">MSDNDDVRQIDERKEGDSDNPPKTEEEIWCDYREIMYNAWAEQQKNK</sequence>
<dbReference type="EMBL" id="VZIZ01000049">
    <property type="protein sequence ID" value="KAF0567412.1"/>
    <property type="molecule type" value="Genomic_DNA"/>
</dbReference>
<evidence type="ECO:0000256" key="1">
    <source>
        <dbReference type="SAM" id="MobiDB-lite"/>
    </source>
</evidence>
<reference evidence="2 3" key="1">
    <citation type="submission" date="2019-09" db="EMBL/GenBank/DDBJ databases">
        <title>Draft genome sequence of Psychrobacter nivimaris LAMA 639, in search for biotechnological relevant genes.</title>
        <authorList>
            <person name="Lima A.O.S."/>
            <person name="Staloch B.E.K."/>
            <person name="Freitas R.C."/>
            <person name="Niero H."/>
            <person name="Silva M.A.C."/>
        </authorList>
    </citation>
    <scope>NUCLEOTIDE SEQUENCE [LARGE SCALE GENOMIC DNA]</scope>
    <source>
        <strain evidence="2 3">LAMA 639</strain>
    </source>
</reference>
<keyword evidence="3" id="KW-1185">Reference proteome</keyword>
<name>A0A6N7BWJ8_9GAMM</name>
<dbReference type="Proteomes" id="UP000471465">
    <property type="component" value="Unassembled WGS sequence"/>
</dbReference>
<dbReference type="RefSeq" id="WP_160023787.1">
    <property type="nucleotide sequence ID" value="NZ_VZIZ01000049.1"/>
</dbReference>
<gene>
    <name evidence="2" type="ORF">FQV37_2268</name>
</gene>
<evidence type="ECO:0000313" key="2">
    <source>
        <dbReference type="EMBL" id="KAF0567412.1"/>
    </source>
</evidence>
<accession>A0A6N7BWJ8</accession>
<feature type="region of interest" description="Disordered" evidence="1">
    <location>
        <begin position="1"/>
        <end position="26"/>
    </location>
</feature>
<comment type="caution">
    <text evidence="2">The sequence shown here is derived from an EMBL/GenBank/DDBJ whole genome shotgun (WGS) entry which is preliminary data.</text>
</comment>
<protein>
    <submittedName>
        <fullName evidence="2">Uncharacterized protein</fullName>
    </submittedName>
</protein>
<organism evidence="2 3">
    <name type="scientific">Psychrobacter nivimaris</name>
    <dbReference type="NCBI Taxonomy" id="281738"/>
    <lineage>
        <taxon>Bacteria</taxon>
        <taxon>Pseudomonadati</taxon>
        <taxon>Pseudomonadota</taxon>
        <taxon>Gammaproteobacteria</taxon>
        <taxon>Moraxellales</taxon>
        <taxon>Moraxellaceae</taxon>
        <taxon>Psychrobacter</taxon>
    </lineage>
</organism>
<evidence type="ECO:0000313" key="3">
    <source>
        <dbReference type="Proteomes" id="UP000471465"/>
    </source>
</evidence>